<protein>
    <recommendedName>
        <fullName evidence="1">Secretion system C-terminal sorting domain-containing protein</fullName>
    </recommendedName>
</protein>
<dbReference type="InterPro" id="IPR026444">
    <property type="entry name" value="Secre_tail"/>
</dbReference>
<evidence type="ECO:0000259" key="1">
    <source>
        <dbReference type="Pfam" id="PF18962"/>
    </source>
</evidence>
<dbReference type="AlphaFoldDB" id="A0AA37WG30"/>
<reference evidence="2" key="1">
    <citation type="journal article" date="2014" name="Int. J. Syst. Evol. Microbiol.">
        <title>Complete genome sequence of Corynebacterium casei LMG S-19264T (=DSM 44701T), isolated from a smear-ripened cheese.</title>
        <authorList>
            <consortium name="US DOE Joint Genome Institute (JGI-PGF)"/>
            <person name="Walter F."/>
            <person name="Albersmeier A."/>
            <person name="Kalinowski J."/>
            <person name="Ruckert C."/>
        </authorList>
    </citation>
    <scope>NUCLEOTIDE SEQUENCE</scope>
    <source>
        <strain evidence="2">NBRC 108769</strain>
    </source>
</reference>
<dbReference type="RefSeq" id="WP_235291249.1">
    <property type="nucleotide sequence ID" value="NZ_JAJNKA010000002.1"/>
</dbReference>
<accession>A0AA37WG30</accession>
<dbReference type="CDD" id="cd15482">
    <property type="entry name" value="Sialidase_non-viral"/>
    <property type="match status" value="1"/>
</dbReference>
<dbReference type="PANTHER" id="PTHR47199">
    <property type="entry name" value="PHOTOSYSTEM II STABILITY/ASSEMBLY FACTOR HCF136, CHLOROPLASTIC"/>
    <property type="match status" value="1"/>
</dbReference>
<organism evidence="2 3">
    <name type="scientific">Portibacter lacus</name>
    <dbReference type="NCBI Taxonomy" id="1099794"/>
    <lineage>
        <taxon>Bacteria</taxon>
        <taxon>Pseudomonadati</taxon>
        <taxon>Bacteroidota</taxon>
        <taxon>Saprospiria</taxon>
        <taxon>Saprospirales</taxon>
        <taxon>Haliscomenobacteraceae</taxon>
        <taxon>Portibacter</taxon>
    </lineage>
</organism>
<feature type="domain" description="Secretion system C-terminal sorting" evidence="1">
    <location>
        <begin position="339"/>
        <end position="410"/>
    </location>
</feature>
<keyword evidence="3" id="KW-1185">Reference proteome</keyword>
<dbReference type="Gene3D" id="2.130.10.10">
    <property type="entry name" value="YVTN repeat-like/Quinoprotein amine dehydrogenase"/>
    <property type="match status" value="2"/>
</dbReference>
<evidence type="ECO:0000313" key="2">
    <source>
        <dbReference type="EMBL" id="GLR17580.1"/>
    </source>
</evidence>
<sequence length="412" mass="45971">MPFFLLSQDYNWELEVAPYGRNVNKIHIYKDGKIFILGGNPRNDSIQFAAEKRDAATEWVVRLDNPGKPMINDAYFKGDEIYAAGDNYSFLISNNRGLEWEEKSLPQTDSIVNFYSVAVTQDNDIFIVGGRIGKDSTGIIYKSSDDGLTWSVSDFMVPCLKSVYFVDGQNGFSAGEKGAVLQTKDAGNTWTSLDIMDAQVARYFEDIMFIDENKGFILGGNIVSDSVQTILRTDDGGETWLAIIDEIGPVLKDLDFLGSDFGIAVGNNGASLRTDDGGDTWEPFQLPEVNELWFFNTVYIHNLNTALIGGNVGAIFWSVDYGTLSSKEVGLPSYLVDVSPNPTTGLLHINYTGELMIKKLEIYDLKGQKLKSVNWQGGRKLQLDISDLDKSLYLLKLIDTENNYLTRMIIKH</sequence>
<dbReference type="SUPFAM" id="SSF110296">
    <property type="entry name" value="Oligoxyloglucan reducing end-specific cellobiohydrolase"/>
    <property type="match status" value="1"/>
</dbReference>
<dbReference type="Proteomes" id="UP001156666">
    <property type="component" value="Unassembled WGS sequence"/>
</dbReference>
<gene>
    <name evidence="2" type="ORF">GCM10007940_21950</name>
</gene>
<dbReference type="InterPro" id="IPR015943">
    <property type="entry name" value="WD40/YVTN_repeat-like_dom_sf"/>
</dbReference>
<dbReference type="NCBIfam" id="TIGR04183">
    <property type="entry name" value="Por_Secre_tail"/>
    <property type="match status" value="1"/>
</dbReference>
<dbReference type="PANTHER" id="PTHR47199:SF2">
    <property type="entry name" value="PHOTOSYSTEM II STABILITY_ASSEMBLY FACTOR HCF136, CHLOROPLASTIC"/>
    <property type="match status" value="1"/>
</dbReference>
<dbReference type="EMBL" id="BSOH01000014">
    <property type="protein sequence ID" value="GLR17580.1"/>
    <property type="molecule type" value="Genomic_DNA"/>
</dbReference>
<reference evidence="2" key="2">
    <citation type="submission" date="2023-01" db="EMBL/GenBank/DDBJ databases">
        <title>Draft genome sequence of Portibacter lacus strain NBRC 108769.</title>
        <authorList>
            <person name="Sun Q."/>
            <person name="Mori K."/>
        </authorList>
    </citation>
    <scope>NUCLEOTIDE SEQUENCE</scope>
    <source>
        <strain evidence="2">NBRC 108769</strain>
    </source>
</reference>
<proteinExistence type="predicted"/>
<comment type="caution">
    <text evidence="2">The sequence shown here is derived from an EMBL/GenBank/DDBJ whole genome shotgun (WGS) entry which is preliminary data.</text>
</comment>
<dbReference type="Pfam" id="PF18962">
    <property type="entry name" value="Por_Secre_tail"/>
    <property type="match status" value="1"/>
</dbReference>
<evidence type="ECO:0000313" key="3">
    <source>
        <dbReference type="Proteomes" id="UP001156666"/>
    </source>
</evidence>
<name>A0AA37WG30_9BACT</name>